<evidence type="ECO:0000313" key="3">
    <source>
        <dbReference type="Proteomes" id="UP001054837"/>
    </source>
</evidence>
<feature type="region of interest" description="Disordered" evidence="1">
    <location>
        <begin position="1"/>
        <end position="90"/>
    </location>
</feature>
<dbReference type="Proteomes" id="UP001054837">
    <property type="component" value="Unassembled WGS sequence"/>
</dbReference>
<name>A0AAV4VNS5_9ARAC</name>
<reference evidence="2 3" key="1">
    <citation type="submission" date="2021-06" db="EMBL/GenBank/DDBJ databases">
        <title>Caerostris darwini draft genome.</title>
        <authorList>
            <person name="Kono N."/>
            <person name="Arakawa K."/>
        </authorList>
    </citation>
    <scope>NUCLEOTIDE SEQUENCE [LARGE SCALE GENOMIC DNA]</scope>
</reference>
<dbReference type="EMBL" id="BPLQ01013294">
    <property type="protein sequence ID" value="GIY71148.1"/>
    <property type="molecule type" value="Genomic_DNA"/>
</dbReference>
<keyword evidence="3" id="KW-1185">Reference proteome</keyword>
<feature type="compositionally biased region" description="Basic residues" evidence="1">
    <location>
        <begin position="1"/>
        <end position="13"/>
    </location>
</feature>
<gene>
    <name evidence="2" type="ORF">CDAR_472161</name>
</gene>
<evidence type="ECO:0000256" key="1">
    <source>
        <dbReference type="SAM" id="MobiDB-lite"/>
    </source>
</evidence>
<comment type="caution">
    <text evidence="2">The sequence shown here is derived from an EMBL/GenBank/DDBJ whole genome shotgun (WGS) entry which is preliminary data.</text>
</comment>
<dbReference type="AlphaFoldDB" id="A0AAV4VNS5"/>
<accession>A0AAV4VNS5</accession>
<proteinExistence type="predicted"/>
<protein>
    <submittedName>
        <fullName evidence="2">Uncharacterized protein</fullName>
    </submittedName>
</protein>
<evidence type="ECO:0000313" key="2">
    <source>
        <dbReference type="EMBL" id="GIY71148.1"/>
    </source>
</evidence>
<sequence>MKKKRKTEKRKSIPKLFGRVVTGVRPQPIHHRLSCLTRSTNCPPSATQRDISTLPVPPLPDMQPPKDGGDGGQKSPSPDIQPPRDAEMGG</sequence>
<feature type="compositionally biased region" description="Polar residues" evidence="1">
    <location>
        <begin position="36"/>
        <end position="51"/>
    </location>
</feature>
<organism evidence="2 3">
    <name type="scientific">Caerostris darwini</name>
    <dbReference type="NCBI Taxonomy" id="1538125"/>
    <lineage>
        <taxon>Eukaryota</taxon>
        <taxon>Metazoa</taxon>
        <taxon>Ecdysozoa</taxon>
        <taxon>Arthropoda</taxon>
        <taxon>Chelicerata</taxon>
        <taxon>Arachnida</taxon>
        <taxon>Araneae</taxon>
        <taxon>Araneomorphae</taxon>
        <taxon>Entelegynae</taxon>
        <taxon>Araneoidea</taxon>
        <taxon>Araneidae</taxon>
        <taxon>Caerostris</taxon>
    </lineage>
</organism>